<proteinExistence type="predicted"/>
<keyword evidence="3" id="KW-1185">Reference proteome</keyword>
<accession>A0AA39IES6</accession>
<dbReference type="AlphaFoldDB" id="A0AA39IES6"/>
<keyword evidence="1" id="KW-0812">Transmembrane</keyword>
<evidence type="ECO:0000313" key="2">
    <source>
        <dbReference type="EMBL" id="KAK0423066.1"/>
    </source>
</evidence>
<organism evidence="2 3">
    <name type="scientific">Steinernema hermaphroditum</name>
    <dbReference type="NCBI Taxonomy" id="289476"/>
    <lineage>
        <taxon>Eukaryota</taxon>
        <taxon>Metazoa</taxon>
        <taxon>Ecdysozoa</taxon>
        <taxon>Nematoda</taxon>
        <taxon>Chromadorea</taxon>
        <taxon>Rhabditida</taxon>
        <taxon>Tylenchina</taxon>
        <taxon>Panagrolaimomorpha</taxon>
        <taxon>Strongyloidoidea</taxon>
        <taxon>Steinernematidae</taxon>
        <taxon>Steinernema</taxon>
    </lineage>
</organism>
<evidence type="ECO:0000313" key="3">
    <source>
        <dbReference type="Proteomes" id="UP001175271"/>
    </source>
</evidence>
<feature type="transmembrane region" description="Helical" evidence="1">
    <location>
        <begin position="12"/>
        <end position="36"/>
    </location>
</feature>
<protein>
    <submittedName>
        <fullName evidence="2">Uncharacterized protein</fullName>
    </submittedName>
</protein>
<reference evidence="2" key="1">
    <citation type="submission" date="2023-06" db="EMBL/GenBank/DDBJ databases">
        <title>Genomic analysis of the entomopathogenic nematode Steinernema hermaphroditum.</title>
        <authorList>
            <person name="Schwarz E.M."/>
            <person name="Heppert J.K."/>
            <person name="Baniya A."/>
            <person name="Schwartz H.T."/>
            <person name="Tan C.-H."/>
            <person name="Antoshechkin I."/>
            <person name="Sternberg P.W."/>
            <person name="Goodrich-Blair H."/>
            <person name="Dillman A.R."/>
        </authorList>
    </citation>
    <scope>NUCLEOTIDE SEQUENCE</scope>
    <source>
        <strain evidence="2">PS9179</strain>
        <tissue evidence="2">Whole animal</tissue>
    </source>
</reference>
<dbReference type="EMBL" id="JAUCMV010000001">
    <property type="protein sequence ID" value="KAK0423066.1"/>
    <property type="molecule type" value="Genomic_DNA"/>
</dbReference>
<gene>
    <name evidence="2" type="ORF">QR680_007948</name>
</gene>
<dbReference type="Proteomes" id="UP001175271">
    <property type="component" value="Unassembled WGS sequence"/>
</dbReference>
<comment type="caution">
    <text evidence="2">The sequence shown here is derived from an EMBL/GenBank/DDBJ whole genome shotgun (WGS) entry which is preliminary data.</text>
</comment>
<name>A0AA39IES6_9BILA</name>
<evidence type="ECO:0000256" key="1">
    <source>
        <dbReference type="SAM" id="Phobius"/>
    </source>
</evidence>
<keyword evidence="1" id="KW-0472">Membrane</keyword>
<keyword evidence="1" id="KW-1133">Transmembrane helix</keyword>
<sequence length="253" mass="29293">MKLLRLYIDRFSVTFNDLLVIWSTAAILALAVYVTLDKISLLDDNNDFLTQLNIHDEQFLRRFNSEVWRWIREHHKLRRSKGEETEFLMGMVYQHQENLARVTHFKSIAEMEAFRVNAAERTVLSALHLNASDTEVWKAAQTYLETISYIRILHLELRIAQFLSNIPSNAPQVVDSLINSDNVMSRSFKLKLPSVLLVKMENYLEQFKLMNMPGIKEGCVVLNRNTTKVDAVQTVRRFRESLSTSSISCVPNG</sequence>